<dbReference type="GO" id="GO:0052689">
    <property type="term" value="F:carboxylic ester hydrolase activity"/>
    <property type="evidence" value="ECO:0007669"/>
    <property type="project" value="UniProtKB-KW"/>
</dbReference>
<evidence type="ECO:0000256" key="2">
    <source>
        <dbReference type="ARBA" id="ARBA00022487"/>
    </source>
</evidence>
<dbReference type="EMBL" id="JBBCAQ010000036">
    <property type="protein sequence ID" value="KAK7576442.1"/>
    <property type="molecule type" value="Genomic_DNA"/>
</dbReference>
<dbReference type="InterPro" id="IPR029058">
    <property type="entry name" value="AB_hydrolase_fold"/>
</dbReference>
<gene>
    <name evidence="7" type="ORF">V9T40_012728</name>
</gene>
<evidence type="ECO:0000256" key="4">
    <source>
        <dbReference type="ARBA" id="ARBA00023180"/>
    </source>
</evidence>
<feature type="signal peptide" evidence="5">
    <location>
        <begin position="1"/>
        <end position="19"/>
    </location>
</feature>
<dbReference type="PANTHER" id="PTHR43142:SF1">
    <property type="entry name" value="CARBOXYLIC ESTER HYDROLASE"/>
    <property type="match status" value="1"/>
</dbReference>
<keyword evidence="2" id="KW-0719">Serine esterase</keyword>
<evidence type="ECO:0000256" key="1">
    <source>
        <dbReference type="ARBA" id="ARBA00005964"/>
    </source>
</evidence>
<evidence type="ECO:0000313" key="7">
    <source>
        <dbReference type="EMBL" id="KAK7576442.1"/>
    </source>
</evidence>
<dbReference type="PANTHER" id="PTHR43142">
    <property type="entry name" value="CARBOXYLIC ESTER HYDROLASE"/>
    <property type="match status" value="1"/>
</dbReference>
<protein>
    <recommendedName>
        <fullName evidence="6">Carboxylesterase type B domain-containing protein</fullName>
    </recommendedName>
</protein>
<dbReference type="InterPro" id="IPR019819">
    <property type="entry name" value="Carboxylesterase_B_CS"/>
</dbReference>
<comment type="caution">
    <text evidence="7">The sequence shown here is derived from an EMBL/GenBank/DDBJ whole genome shotgun (WGS) entry which is preliminary data.</text>
</comment>
<reference evidence="7 8" key="1">
    <citation type="submission" date="2024-03" db="EMBL/GenBank/DDBJ databases">
        <title>Adaptation during the transition from Ophiocordyceps entomopathogen to insect associate is accompanied by gene loss and intensified selection.</title>
        <authorList>
            <person name="Ward C.M."/>
            <person name="Onetto C.A."/>
            <person name="Borneman A.R."/>
        </authorList>
    </citation>
    <scope>NUCLEOTIDE SEQUENCE [LARGE SCALE GENOMIC DNA]</scope>
    <source>
        <strain evidence="7">AWRI1</strain>
        <tissue evidence="7">Single Adult Female</tissue>
    </source>
</reference>
<evidence type="ECO:0000313" key="8">
    <source>
        <dbReference type="Proteomes" id="UP001367676"/>
    </source>
</evidence>
<feature type="chain" id="PRO_5043011312" description="Carboxylesterase type B domain-containing protein" evidence="5">
    <location>
        <begin position="20"/>
        <end position="566"/>
    </location>
</feature>
<keyword evidence="5" id="KW-0732">Signal</keyword>
<keyword evidence="4" id="KW-0325">Glycoprotein</keyword>
<organism evidence="7 8">
    <name type="scientific">Parthenolecanium corni</name>
    <dbReference type="NCBI Taxonomy" id="536013"/>
    <lineage>
        <taxon>Eukaryota</taxon>
        <taxon>Metazoa</taxon>
        <taxon>Ecdysozoa</taxon>
        <taxon>Arthropoda</taxon>
        <taxon>Hexapoda</taxon>
        <taxon>Insecta</taxon>
        <taxon>Pterygota</taxon>
        <taxon>Neoptera</taxon>
        <taxon>Paraneoptera</taxon>
        <taxon>Hemiptera</taxon>
        <taxon>Sternorrhyncha</taxon>
        <taxon>Coccoidea</taxon>
        <taxon>Coccidae</taxon>
        <taxon>Parthenolecanium</taxon>
    </lineage>
</organism>
<dbReference type="Pfam" id="PF00135">
    <property type="entry name" value="COesterase"/>
    <property type="match status" value="1"/>
</dbReference>
<evidence type="ECO:0000256" key="5">
    <source>
        <dbReference type="SAM" id="SignalP"/>
    </source>
</evidence>
<proteinExistence type="inferred from homology"/>
<dbReference type="PROSITE" id="PS00941">
    <property type="entry name" value="CARBOXYLESTERASE_B_2"/>
    <property type="match status" value="1"/>
</dbReference>
<feature type="domain" description="Carboxylesterase type B" evidence="6">
    <location>
        <begin position="28"/>
        <end position="542"/>
    </location>
</feature>
<keyword evidence="8" id="KW-1185">Reference proteome</keyword>
<keyword evidence="3" id="KW-0378">Hydrolase</keyword>
<dbReference type="AlphaFoldDB" id="A0AAN9T7T0"/>
<name>A0AAN9T7T0_9HEMI</name>
<sequence length="566" mass="64461">MFTLLRIILVLVSFSLTFCVDLEEVVTVIKQGKLVGVKLYTAEKKKQYLSFSNIPYAKPPLGNLRFKAPQDPLPWKGIRTLKFPPVCHQWVRNFDTSTFYGQEDCLYLNVFTPVLNENAKLPVVVCIHGGDFQRGSNYECPANNFMEKNIVFVSFNYRLGIFGFLSAGDEILPGNFGLKDQVAALKWVRNNIRSFGGDPEKVTIMGQGAGGASVHYHLYSLASKGLFRAAISQSATALAPWAYSLPETARNRTFALGRLMKCSNETTGDILLCLRKVQSKTLVEMQPQLSIWFSEPNVLFNPTTELKSIDNAFFTNNRWLDTEINKVPWMIGFTSGEGVFKSSAYFGKNATLLEKFNKEIDSALPIILNYGETTNVKDVSTITEALKKFYFNNSLVTTDSARGLIDLFTDSLFSYGCMKAASRYAGRKYFYLFDHLNQNTFSQVLTSMPGLDQYKMASHGDDMVSLHYVPWLYLKKDNLQMDIEVTHRMVNYWTNFIRLSNPNGESDEIVWSRMKSNFEHLHIKTEKDVMESNLWKEKYSFWESLPLLSKIESADVLKSEIKKDEL</sequence>
<evidence type="ECO:0000256" key="3">
    <source>
        <dbReference type="ARBA" id="ARBA00022801"/>
    </source>
</evidence>
<dbReference type="Proteomes" id="UP001367676">
    <property type="component" value="Unassembled WGS sequence"/>
</dbReference>
<accession>A0AAN9T7T0</accession>
<evidence type="ECO:0000259" key="6">
    <source>
        <dbReference type="Pfam" id="PF00135"/>
    </source>
</evidence>
<dbReference type="SUPFAM" id="SSF53474">
    <property type="entry name" value="alpha/beta-Hydrolases"/>
    <property type="match status" value="1"/>
</dbReference>
<comment type="similarity">
    <text evidence="1">Belongs to the type-B carboxylesterase/lipase family.</text>
</comment>
<dbReference type="InterPro" id="IPR002018">
    <property type="entry name" value="CarbesteraseB"/>
</dbReference>
<dbReference type="Gene3D" id="3.40.50.1820">
    <property type="entry name" value="alpha/beta hydrolase"/>
    <property type="match status" value="1"/>
</dbReference>